<evidence type="ECO:0000259" key="2">
    <source>
        <dbReference type="SMART" id="SM00014"/>
    </source>
</evidence>
<evidence type="ECO:0000313" key="4">
    <source>
        <dbReference type="Proteomes" id="UP000234950"/>
    </source>
</evidence>
<name>A0A2N5HNH4_9BACI</name>
<dbReference type="AlphaFoldDB" id="A0A2N5HNH4"/>
<keyword evidence="4" id="KW-1185">Reference proteome</keyword>
<protein>
    <submittedName>
        <fullName evidence="3">Undecaprenyl-diphosphatase</fullName>
    </submittedName>
</protein>
<dbReference type="Pfam" id="PF01569">
    <property type="entry name" value="PAP2"/>
    <property type="match status" value="1"/>
</dbReference>
<dbReference type="Proteomes" id="UP000234950">
    <property type="component" value="Unassembled WGS sequence"/>
</dbReference>
<dbReference type="InterPro" id="IPR000326">
    <property type="entry name" value="PAP2/HPO"/>
</dbReference>
<dbReference type="SUPFAM" id="SSF48317">
    <property type="entry name" value="Acid phosphatase/Vanadium-dependent haloperoxidase"/>
    <property type="match status" value="1"/>
</dbReference>
<evidence type="ECO:0000256" key="1">
    <source>
        <dbReference type="SAM" id="Phobius"/>
    </source>
</evidence>
<dbReference type="OrthoDB" id="9789113at2"/>
<feature type="transmembrane region" description="Helical" evidence="1">
    <location>
        <begin position="141"/>
        <end position="159"/>
    </location>
</feature>
<organism evidence="3 4">
    <name type="scientific">Neobacillus cucumis</name>
    <dbReference type="NCBI Taxonomy" id="1740721"/>
    <lineage>
        <taxon>Bacteria</taxon>
        <taxon>Bacillati</taxon>
        <taxon>Bacillota</taxon>
        <taxon>Bacilli</taxon>
        <taxon>Bacillales</taxon>
        <taxon>Bacillaceae</taxon>
        <taxon>Neobacillus</taxon>
    </lineage>
</organism>
<keyword evidence="1" id="KW-1133">Transmembrane helix</keyword>
<proteinExistence type="predicted"/>
<comment type="caution">
    <text evidence="3">The sequence shown here is derived from an EMBL/GenBank/DDBJ whole genome shotgun (WGS) entry which is preliminary data.</text>
</comment>
<feature type="domain" description="Phosphatidic acid phosphatase type 2/haloperoxidase" evidence="2">
    <location>
        <begin position="49"/>
        <end position="156"/>
    </location>
</feature>
<dbReference type="PANTHER" id="PTHR14969:SF58">
    <property type="entry name" value="UNDECAPRENYL-DIPHOSPHATASE BCRC"/>
    <property type="match status" value="1"/>
</dbReference>
<sequence length="162" mass="18747">MDIKLFRFINLLSGRFIFLDKLMIFISTKMKFVFFIILVVLLFKKKNITLEAVVSILISLFMHFIIKVFYFKPRPFLERRVGILLPSKVDSSFPSKHTLLVFAVSTIVFIYQRILGSIMFGFSILTGVSRIWLGHHYPSDIAGSAVLGTFTSSFIHKFVKRK</sequence>
<feature type="transmembrane region" description="Helical" evidence="1">
    <location>
        <begin position="91"/>
        <end position="111"/>
    </location>
</feature>
<dbReference type="InterPro" id="IPR036938">
    <property type="entry name" value="PAP2/HPO_sf"/>
</dbReference>
<feature type="transmembrane region" description="Helical" evidence="1">
    <location>
        <begin position="50"/>
        <end position="71"/>
    </location>
</feature>
<keyword evidence="1" id="KW-0812">Transmembrane</keyword>
<evidence type="ECO:0000313" key="3">
    <source>
        <dbReference type="EMBL" id="PLS07076.1"/>
    </source>
</evidence>
<accession>A0A2N5HNH4</accession>
<dbReference type="RefSeq" id="WP_101646817.1">
    <property type="nucleotide sequence ID" value="NZ_PGVE01000028.1"/>
</dbReference>
<keyword evidence="1" id="KW-0472">Membrane</keyword>
<dbReference type="SMART" id="SM00014">
    <property type="entry name" value="acidPPc"/>
    <property type="match status" value="1"/>
</dbReference>
<feature type="transmembrane region" description="Helical" evidence="1">
    <location>
        <begin position="22"/>
        <end position="43"/>
    </location>
</feature>
<dbReference type="Gene3D" id="1.20.144.10">
    <property type="entry name" value="Phosphatidic acid phosphatase type 2/haloperoxidase"/>
    <property type="match status" value="1"/>
</dbReference>
<reference evidence="3 4" key="1">
    <citation type="submission" date="2017-11" db="EMBL/GenBank/DDBJ databases">
        <title>Comparitive Functional Genomics of Dry Heat Resistant strains isolated from the Viking Spacecraft.</title>
        <authorList>
            <person name="Seuylemezian A."/>
            <person name="Cooper K."/>
            <person name="Vaishampayan P."/>
        </authorList>
    </citation>
    <scope>NUCLEOTIDE SEQUENCE [LARGE SCALE GENOMIC DNA]</scope>
    <source>
        <strain evidence="3 4">V32-6</strain>
    </source>
</reference>
<dbReference type="EMBL" id="PGVE01000028">
    <property type="protein sequence ID" value="PLS07076.1"/>
    <property type="molecule type" value="Genomic_DNA"/>
</dbReference>
<gene>
    <name evidence="3" type="ORF">CVD27_05175</name>
</gene>
<dbReference type="PANTHER" id="PTHR14969">
    <property type="entry name" value="SPHINGOSINE-1-PHOSPHATE PHOSPHOHYDROLASE"/>
    <property type="match status" value="1"/>
</dbReference>